<evidence type="ECO:0000313" key="1">
    <source>
        <dbReference type="EMBL" id="PSK44225.1"/>
    </source>
</evidence>
<keyword evidence="2" id="KW-1185">Reference proteome</keyword>
<evidence type="ECO:0000313" key="2">
    <source>
        <dbReference type="Proteomes" id="UP000243723"/>
    </source>
</evidence>
<reference evidence="1 2" key="1">
    <citation type="submission" date="2017-05" db="EMBL/GenBank/DDBJ databases">
        <title>Draft genome sequence of Elsinoe australis.</title>
        <authorList>
            <person name="Cheng Q."/>
        </authorList>
    </citation>
    <scope>NUCLEOTIDE SEQUENCE [LARGE SCALE GENOMIC DNA]</scope>
    <source>
        <strain evidence="1 2">NL1</strain>
    </source>
</reference>
<comment type="caution">
    <text evidence="1">The sequence shown here is derived from an EMBL/GenBank/DDBJ whole genome shotgun (WGS) entry which is preliminary data.</text>
</comment>
<protein>
    <submittedName>
        <fullName evidence="1">Uncharacterized protein</fullName>
    </submittedName>
</protein>
<accession>A0A2P7Z7N8</accession>
<name>A0A2P7Z7N8_9PEZI</name>
<dbReference type="AlphaFoldDB" id="A0A2P7Z7N8"/>
<dbReference type="Proteomes" id="UP000243723">
    <property type="component" value="Unassembled WGS sequence"/>
</dbReference>
<gene>
    <name evidence="1" type="ORF">B9Z65_205</name>
</gene>
<dbReference type="EMBL" id="NHZQ01000289">
    <property type="protein sequence ID" value="PSK44225.1"/>
    <property type="molecule type" value="Genomic_DNA"/>
</dbReference>
<organism evidence="1 2">
    <name type="scientific">Elsinoe australis</name>
    <dbReference type="NCBI Taxonomy" id="40998"/>
    <lineage>
        <taxon>Eukaryota</taxon>
        <taxon>Fungi</taxon>
        <taxon>Dikarya</taxon>
        <taxon>Ascomycota</taxon>
        <taxon>Pezizomycotina</taxon>
        <taxon>Dothideomycetes</taxon>
        <taxon>Dothideomycetidae</taxon>
        <taxon>Myriangiales</taxon>
        <taxon>Elsinoaceae</taxon>
        <taxon>Elsinoe</taxon>
    </lineage>
</organism>
<proteinExistence type="predicted"/>
<sequence>MPQARNGDKAKSDMAGDVRNKAMSFSILIARKVLGELETLSEQKSYYREMQSKPPAGARRSRNTHDKLRVIPTPQVTTVDAAECLSDEWVDVQAELDATEANSCRTVDSVSVAQDNESAPKDVVNGARAGHKGEADCEKYLAVFKTNTTFSDVWNKVSFHTLLDVDNKAKVGQLFTVGQEDMAEWLLETMASYGNAVAFEQSFHKYQIRSRNNRVFCRVPGCSTVCVSKEMWKEHIFDRHNEWYQKLKEGVRVDDIGVAHRNVEDAYLVAIMWLQKNEKPSQKVASRSDSFLS</sequence>
<dbReference type="OrthoDB" id="10606597at2759"/>